<gene>
    <name evidence="19 20 21 22" type="primary">LOC106079137</name>
</gene>
<evidence type="ECO:0000256" key="10">
    <source>
        <dbReference type="ARBA" id="ARBA00023170"/>
    </source>
</evidence>
<dbReference type="CDD" id="cd00112">
    <property type="entry name" value="LDLa"/>
    <property type="match status" value="1"/>
</dbReference>
<evidence type="ECO:0000313" key="19">
    <source>
        <dbReference type="RefSeq" id="XP_055888375.1"/>
    </source>
</evidence>
<keyword evidence="12 14" id="KW-0807">Transducer</keyword>
<dbReference type="Proteomes" id="UP001165740">
    <property type="component" value="Chromosome 6"/>
</dbReference>
<dbReference type="Pfam" id="PF00057">
    <property type="entry name" value="Ldl_recept_a"/>
    <property type="match status" value="1"/>
</dbReference>
<evidence type="ECO:0000313" key="20">
    <source>
        <dbReference type="RefSeq" id="XP_055888376.1"/>
    </source>
</evidence>
<keyword evidence="8 16" id="KW-0472">Membrane</keyword>
<dbReference type="InterPro" id="IPR023415">
    <property type="entry name" value="LDLR_class-A_CS"/>
</dbReference>
<evidence type="ECO:0000313" key="21">
    <source>
        <dbReference type="RefSeq" id="XP_055888377.1"/>
    </source>
</evidence>
<evidence type="ECO:0000256" key="12">
    <source>
        <dbReference type="ARBA" id="ARBA00023224"/>
    </source>
</evidence>
<feature type="transmembrane region" description="Helical" evidence="16">
    <location>
        <begin position="397"/>
        <end position="419"/>
    </location>
</feature>
<dbReference type="PROSITE" id="PS00237">
    <property type="entry name" value="G_PROTEIN_RECEP_F1_1"/>
    <property type="match status" value="1"/>
</dbReference>
<dbReference type="InterPro" id="IPR036055">
    <property type="entry name" value="LDL_receptor-like_sf"/>
</dbReference>
<dbReference type="InterPro" id="IPR002172">
    <property type="entry name" value="LDrepeatLR_classA_rpt"/>
</dbReference>
<dbReference type="InterPro" id="IPR003591">
    <property type="entry name" value="Leu-rich_rpt_typical-subtyp"/>
</dbReference>
<reference evidence="19 20" key="1">
    <citation type="submission" date="2025-04" db="UniProtKB">
        <authorList>
            <consortium name="RefSeq"/>
        </authorList>
    </citation>
    <scope>IDENTIFICATION</scope>
</reference>
<dbReference type="GO" id="GO:0008528">
    <property type="term" value="F:G protein-coupled peptide receptor activity"/>
    <property type="evidence" value="ECO:0007669"/>
    <property type="project" value="TreeGrafter"/>
</dbReference>
<dbReference type="InterPro" id="IPR008112">
    <property type="entry name" value="Relaxin_rcpt"/>
</dbReference>
<dbReference type="Gene3D" id="3.80.10.10">
    <property type="entry name" value="Ribonuclease Inhibitor"/>
    <property type="match status" value="2"/>
</dbReference>
<keyword evidence="9" id="KW-1015">Disulfide bond</keyword>
<feature type="domain" description="G-protein coupled receptors family 1 profile" evidence="17">
    <location>
        <begin position="413"/>
        <end position="670"/>
    </location>
</feature>
<dbReference type="RefSeq" id="XP_055888378.1">
    <property type="nucleotide sequence ID" value="XM_056032403.1"/>
</dbReference>
<dbReference type="RefSeq" id="XP_055888377.1">
    <property type="nucleotide sequence ID" value="XM_056032402.1"/>
</dbReference>
<dbReference type="AlphaFoldDB" id="A0A9W3AMP5"/>
<feature type="region of interest" description="Disordered" evidence="15">
    <location>
        <begin position="759"/>
        <end position="779"/>
    </location>
</feature>
<dbReference type="Pfam" id="PF00001">
    <property type="entry name" value="7tm_1"/>
    <property type="match status" value="1"/>
</dbReference>
<dbReference type="InterPro" id="IPR000276">
    <property type="entry name" value="GPCR_Rhodpsn"/>
</dbReference>
<comment type="similarity">
    <text evidence="14">Belongs to the G-protein coupled receptor 1 family.</text>
</comment>
<feature type="transmembrane region" description="Helical" evidence="16">
    <location>
        <begin position="32"/>
        <end position="55"/>
    </location>
</feature>
<keyword evidence="4 14" id="KW-0812">Transmembrane</keyword>
<evidence type="ECO:0000256" key="2">
    <source>
        <dbReference type="ARBA" id="ARBA00022475"/>
    </source>
</evidence>
<keyword evidence="6 16" id="KW-1133">Transmembrane helix</keyword>
<evidence type="ECO:0000256" key="6">
    <source>
        <dbReference type="ARBA" id="ARBA00022989"/>
    </source>
</evidence>
<dbReference type="PRINTS" id="PR01739">
    <property type="entry name" value="RELAXINR"/>
</dbReference>
<name>A0A9W3AMP5_BIOGL</name>
<evidence type="ECO:0000256" key="15">
    <source>
        <dbReference type="SAM" id="MobiDB-lite"/>
    </source>
</evidence>
<evidence type="ECO:0000256" key="7">
    <source>
        <dbReference type="ARBA" id="ARBA00023040"/>
    </source>
</evidence>
<evidence type="ECO:0000256" key="11">
    <source>
        <dbReference type="ARBA" id="ARBA00023180"/>
    </source>
</evidence>
<feature type="transmembrane region" description="Helical" evidence="16">
    <location>
        <begin position="619"/>
        <end position="644"/>
    </location>
</feature>
<evidence type="ECO:0000256" key="9">
    <source>
        <dbReference type="ARBA" id="ARBA00023157"/>
    </source>
</evidence>
<dbReference type="GO" id="GO:0005886">
    <property type="term" value="C:plasma membrane"/>
    <property type="evidence" value="ECO:0007669"/>
    <property type="project" value="UniProtKB-SubCell"/>
</dbReference>
<keyword evidence="5" id="KW-0677">Repeat</keyword>
<comment type="subcellular location">
    <subcellularLocation>
        <location evidence="1">Cell membrane</location>
        <topology evidence="1">Multi-pass membrane protein</topology>
    </subcellularLocation>
</comment>
<feature type="compositionally biased region" description="Polar residues" evidence="15">
    <location>
        <begin position="763"/>
        <end position="779"/>
    </location>
</feature>
<evidence type="ECO:0000256" key="16">
    <source>
        <dbReference type="SAM" id="Phobius"/>
    </source>
</evidence>
<evidence type="ECO:0000256" key="4">
    <source>
        <dbReference type="ARBA" id="ARBA00022692"/>
    </source>
</evidence>
<dbReference type="GeneID" id="106079137"/>
<dbReference type="GO" id="GO:0007189">
    <property type="term" value="P:adenylate cyclase-activating G protein-coupled receptor signaling pathway"/>
    <property type="evidence" value="ECO:0007669"/>
    <property type="project" value="TreeGrafter"/>
</dbReference>
<organism evidence="18 22">
    <name type="scientific">Biomphalaria glabrata</name>
    <name type="common">Bloodfluke planorb</name>
    <name type="synonym">Freshwater snail</name>
    <dbReference type="NCBI Taxonomy" id="6526"/>
    <lineage>
        <taxon>Eukaryota</taxon>
        <taxon>Metazoa</taxon>
        <taxon>Spiralia</taxon>
        <taxon>Lophotrochozoa</taxon>
        <taxon>Mollusca</taxon>
        <taxon>Gastropoda</taxon>
        <taxon>Heterobranchia</taxon>
        <taxon>Euthyneura</taxon>
        <taxon>Panpulmonata</taxon>
        <taxon>Hygrophila</taxon>
        <taxon>Lymnaeoidea</taxon>
        <taxon>Planorbidae</taxon>
        <taxon>Biomphalaria</taxon>
    </lineage>
</organism>
<dbReference type="RefSeq" id="XP_055888375.1">
    <property type="nucleotide sequence ID" value="XM_056032400.1"/>
</dbReference>
<dbReference type="Pfam" id="PF13855">
    <property type="entry name" value="LRR_8"/>
    <property type="match status" value="2"/>
</dbReference>
<evidence type="ECO:0000256" key="8">
    <source>
        <dbReference type="ARBA" id="ARBA00023136"/>
    </source>
</evidence>
<dbReference type="OMA" id="FEIIHET"/>
<keyword evidence="2" id="KW-1003">Cell membrane</keyword>
<dbReference type="Gene3D" id="1.20.1070.10">
    <property type="entry name" value="Rhodopsin 7-helix transmembrane proteins"/>
    <property type="match status" value="1"/>
</dbReference>
<dbReference type="PROSITE" id="PS01209">
    <property type="entry name" value="LDLRA_1"/>
    <property type="match status" value="1"/>
</dbReference>
<evidence type="ECO:0000256" key="1">
    <source>
        <dbReference type="ARBA" id="ARBA00004651"/>
    </source>
</evidence>
<feature type="transmembrane region" description="Helical" evidence="16">
    <location>
        <begin position="518"/>
        <end position="539"/>
    </location>
</feature>
<dbReference type="PANTHER" id="PTHR24372">
    <property type="entry name" value="GLYCOPROTEIN HORMONE RECEPTOR"/>
    <property type="match status" value="1"/>
</dbReference>
<comment type="caution">
    <text evidence="13">Lacks conserved residue(s) required for the propagation of feature annotation.</text>
</comment>
<keyword evidence="18" id="KW-1185">Reference proteome</keyword>
<dbReference type="FunFam" id="1.20.1070.10:FF:000023">
    <property type="entry name" value="Relaxin family peptide receptor 1"/>
    <property type="match status" value="1"/>
</dbReference>
<keyword evidence="10 14" id="KW-0675">Receptor</keyword>
<keyword evidence="11" id="KW-0325">Glycoprotein</keyword>
<dbReference type="InterPro" id="IPR001611">
    <property type="entry name" value="Leu-rich_rpt"/>
</dbReference>
<dbReference type="SMART" id="SM00365">
    <property type="entry name" value="LRR_SD22"/>
    <property type="match status" value="6"/>
</dbReference>
<dbReference type="SUPFAM" id="SSF81321">
    <property type="entry name" value="Family A G protein-coupled receptor-like"/>
    <property type="match status" value="1"/>
</dbReference>
<dbReference type="SMART" id="SM00192">
    <property type="entry name" value="LDLa"/>
    <property type="match status" value="1"/>
</dbReference>
<proteinExistence type="inferred from homology"/>
<evidence type="ECO:0000256" key="3">
    <source>
        <dbReference type="ARBA" id="ARBA00022614"/>
    </source>
</evidence>
<dbReference type="CDD" id="cd15137">
    <property type="entry name" value="7tmA_Relaxin_R"/>
    <property type="match status" value="1"/>
</dbReference>
<evidence type="ECO:0000313" key="22">
    <source>
        <dbReference type="RefSeq" id="XP_055888378.1"/>
    </source>
</evidence>
<evidence type="ECO:0000259" key="17">
    <source>
        <dbReference type="PROSITE" id="PS50262"/>
    </source>
</evidence>
<accession>A0A9W3AMP5</accession>
<feature type="transmembrane region" description="Helical" evidence="16">
    <location>
        <begin position="573"/>
        <end position="598"/>
    </location>
</feature>
<dbReference type="GO" id="GO:0009755">
    <property type="term" value="P:hormone-mediated signaling pathway"/>
    <property type="evidence" value="ECO:0007669"/>
    <property type="project" value="TreeGrafter"/>
</dbReference>
<feature type="transmembrane region" description="Helical" evidence="16">
    <location>
        <begin position="650"/>
        <end position="672"/>
    </location>
</feature>
<dbReference type="PRINTS" id="PR00237">
    <property type="entry name" value="GPCRRHODOPSN"/>
</dbReference>
<evidence type="ECO:0000256" key="14">
    <source>
        <dbReference type="RuleBase" id="RU000688"/>
    </source>
</evidence>
<keyword evidence="3" id="KW-0433">Leucine-rich repeat</keyword>
<dbReference type="SUPFAM" id="SSF57424">
    <property type="entry name" value="LDL receptor-like module"/>
    <property type="match status" value="1"/>
</dbReference>
<dbReference type="PROSITE" id="PS50068">
    <property type="entry name" value="LDLRA_2"/>
    <property type="match status" value="1"/>
</dbReference>
<evidence type="ECO:0000256" key="13">
    <source>
        <dbReference type="PROSITE-ProRule" id="PRU00124"/>
    </source>
</evidence>
<evidence type="ECO:0000256" key="5">
    <source>
        <dbReference type="ARBA" id="ARBA00022737"/>
    </source>
</evidence>
<dbReference type="SUPFAM" id="SSF52058">
    <property type="entry name" value="L domain-like"/>
    <property type="match status" value="1"/>
</dbReference>
<dbReference type="OrthoDB" id="2101615at2759"/>
<dbReference type="PROSITE" id="PS50262">
    <property type="entry name" value="G_PROTEIN_RECEP_F1_2"/>
    <property type="match status" value="1"/>
</dbReference>
<keyword evidence="7 14" id="KW-0297">G-protein coupled receptor</keyword>
<dbReference type="InterPro" id="IPR017452">
    <property type="entry name" value="GPCR_Rhodpsn_7TM"/>
</dbReference>
<dbReference type="PANTHER" id="PTHR24372:SF80">
    <property type="entry name" value="FI21465P1-RELATED"/>
    <property type="match status" value="1"/>
</dbReference>
<sequence length="779" mass="88859">MDNRLASVSSRSSLSEDLGFTKRQAECVVRKYYLSFALIMFVIAAAVVVICVSTSSKVVNSTVFKTKCPPDTYPCASDGTCINFTLFCDKVKHCKDGSDEASSCDKNLINIYDKIFPEKQEKGKRPQSDQCELEQNYPRDVCQCSQKTELCCRFKNMTMFSLASYSNVTAIDLTGNRITEMSAVPLHLMPRLQKLILLSNGISQLRKGDLVYVHSLTDLRIKQNLITSIENDTFKNAQKLDSLYLGSNRISIVEARSFHGLKELTLLDLSENLISDLNIELFKDLGKLETLLLSDNKLKILQNGIFDSLANLISITLNNNEIAYIEPQSFKYMVNVQSLELRFNRLHAIENGTFINMHRLTYVYFDKFYMCLHASHAQTCLPNGDGISSKENLLESVILRVSVWIVGLFACGGNLLVLLGRFFTKEDNRIHSFFIKNLSMADLLMGLYLLIIAVHDIKYRGEYIYYDEIWRNSWECDFSGMLSTLSTEMSVLTLSVITMDRYISIMYPLSFRKRGLKLSYCIMAFTWAICIFLATLPLMGLDYFGETFYRDNAVCVPLHLHDPRVQGWEFSSFLFLGINFGSFGFIAYAYVAMFYAIHLSALPLRTSRESKERFLVKRFFFIVITDFLCWVPIIIIKILALGGVEISEDLYAWVIVFILPVNSALNPMLYTLTTKLFKKKLFSKFTSVVFRPSPVSDKDSIQSRSSLKNSGQSLGRQMQYCELGLLKRYYPQTSTRKLTNVYVTNGRMNGHRMEVMCAPRDMSNGNSANKRYTNTTLLT</sequence>
<feature type="transmembrane region" description="Helical" evidence="16">
    <location>
        <begin position="440"/>
        <end position="458"/>
    </location>
</feature>
<dbReference type="Gene3D" id="4.10.400.10">
    <property type="entry name" value="Low-density Lipoprotein Receptor"/>
    <property type="match status" value="1"/>
</dbReference>
<dbReference type="RefSeq" id="XP_055888376.1">
    <property type="nucleotide sequence ID" value="XM_056032401.1"/>
</dbReference>
<evidence type="ECO:0000313" key="18">
    <source>
        <dbReference type="Proteomes" id="UP001165740"/>
    </source>
</evidence>
<dbReference type="InterPro" id="IPR032675">
    <property type="entry name" value="LRR_dom_sf"/>
</dbReference>
<dbReference type="SMART" id="SM00369">
    <property type="entry name" value="LRR_TYP"/>
    <property type="match status" value="7"/>
</dbReference>
<protein>
    <submittedName>
        <fullName evidence="19 20">Relaxin receptor 2-like isoform X1</fullName>
    </submittedName>
</protein>